<dbReference type="InterPro" id="IPR036430">
    <property type="entry name" value="RNase_T2-like_sf"/>
</dbReference>
<dbReference type="GO" id="GO:0006401">
    <property type="term" value="P:RNA catabolic process"/>
    <property type="evidence" value="ECO:0007669"/>
    <property type="project" value="TreeGrafter"/>
</dbReference>
<evidence type="ECO:0000256" key="2">
    <source>
        <dbReference type="ARBA" id="ARBA00004496"/>
    </source>
</evidence>
<dbReference type="PANTHER" id="PTHR11240:SF22">
    <property type="entry name" value="RIBONUCLEASE T2"/>
    <property type="match status" value="1"/>
</dbReference>
<keyword evidence="5" id="KW-0963">Cytoplasm</keyword>
<dbReference type="AlphaFoldDB" id="A0A9Q8PKC4"/>
<feature type="compositionally biased region" description="Low complexity" evidence="18">
    <location>
        <begin position="305"/>
        <end position="321"/>
    </location>
</feature>
<dbReference type="PANTHER" id="PTHR11240">
    <property type="entry name" value="RIBONUCLEASE T2"/>
    <property type="match status" value="1"/>
</dbReference>
<dbReference type="GO" id="GO:0016787">
    <property type="term" value="F:hydrolase activity"/>
    <property type="evidence" value="ECO:0007669"/>
    <property type="project" value="UniProtKB-KW"/>
</dbReference>
<dbReference type="InterPro" id="IPR057328">
    <property type="entry name" value="RNaseT2L_C"/>
</dbReference>
<evidence type="ECO:0000256" key="13">
    <source>
        <dbReference type="ARBA" id="ARBA00023239"/>
    </source>
</evidence>
<dbReference type="Gene3D" id="3.90.730.10">
    <property type="entry name" value="Ribonuclease T2-like"/>
    <property type="match status" value="1"/>
</dbReference>
<keyword evidence="6" id="KW-0926">Vacuole</keyword>
<dbReference type="Pfam" id="PF00445">
    <property type="entry name" value="Ribonuclease_T2"/>
    <property type="match status" value="1"/>
</dbReference>
<keyword evidence="10" id="KW-0378">Hydrolase</keyword>
<dbReference type="Proteomes" id="UP000756132">
    <property type="component" value="Chromosome 11"/>
</dbReference>
<name>A0A9Q8PKC4_PASFU</name>
<evidence type="ECO:0000256" key="4">
    <source>
        <dbReference type="ARBA" id="ARBA00012571"/>
    </source>
</evidence>
<comment type="function">
    <text evidence="14">Rnase which modulates cell survival under stress conditions. Released from the vacuole to the cytoplasm during stress to promote tRNA and rRNA cleavage and to activate separately a downstream pathway that promotes cell death. Involved in cell size, vacuolar morphology and growth at high temperatures and high salt concentration.</text>
</comment>
<evidence type="ECO:0000313" key="21">
    <source>
        <dbReference type="Proteomes" id="UP000756132"/>
    </source>
</evidence>
<evidence type="ECO:0000256" key="16">
    <source>
        <dbReference type="PIRSR" id="PIRSR633697-1"/>
    </source>
</evidence>
<keyword evidence="7" id="KW-0540">Nuclease</keyword>
<proteinExistence type="inferred from homology"/>
<evidence type="ECO:0000256" key="6">
    <source>
        <dbReference type="ARBA" id="ARBA00022554"/>
    </source>
</evidence>
<protein>
    <recommendedName>
        <fullName evidence="15">Ribonuclease T2-like</fullName>
        <ecNumber evidence="4">4.6.1.19</ecNumber>
    </recommendedName>
</protein>
<dbReference type="InterPro" id="IPR033130">
    <property type="entry name" value="RNase_T2_His_AS_2"/>
</dbReference>
<evidence type="ECO:0000256" key="9">
    <source>
        <dbReference type="ARBA" id="ARBA00022759"/>
    </source>
</evidence>
<gene>
    <name evidence="20" type="ORF">CLAFUR5_12631</name>
</gene>
<keyword evidence="11" id="KW-1015">Disulfide bond</keyword>
<dbReference type="Pfam" id="PF25488">
    <property type="entry name" value="RNaseT2L_C"/>
    <property type="match status" value="1"/>
</dbReference>
<evidence type="ECO:0000256" key="10">
    <source>
        <dbReference type="ARBA" id="ARBA00022801"/>
    </source>
</evidence>
<evidence type="ECO:0000259" key="19">
    <source>
        <dbReference type="Pfam" id="PF25488"/>
    </source>
</evidence>
<dbReference type="PROSITE" id="PS00530">
    <property type="entry name" value="RNASE_T2_1"/>
    <property type="match status" value="1"/>
</dbReference>
<dbReference type="OrthoDB" id="435754at2759"/>
<feature type="region of interest" description="Disordered" evidence="18">
    <location>
        <begin position="277"/>
        <end position="321"/>
    </location>
</feature>
<dbReference type="GO" id="GO:0005775">
    <property type="term" value="C:vacuolar lumen"/>
    <property type="evidence" value="ECO:0007669"/>
    <property type="project" value="UniProtKB-SubCell"/>
</dbReference>
<evidence type="ECO:0000256" key="3">
    <source>
        <dbReference type="ARBA" id="ARBA00007469"/>
    </source>
</evidence>
<feature type="compositionally biased region" description="Polar residues" evidence="18">
    <location>
        <begin position="278"/>
        <end position="290"/>
    </location>
</feature>
<feature type="active site" evidence="16">
    <location>
        <position position="116"/>
    </location>
</feature>
<dbReference type="InterPro" id="IPR001568">
    <property type="entry name" value="RNase_T2-like"/>
</dbReference>
<evidence type="ECO:0000256" key="5">
    <source>
        <dbReference type="ARBA" id="ARBA00022490"/>
    </source>
</evidence>
<feature type="active site" evidence="16">
    <location>
        <position position="174"/>
    </location>
</feature>
<dbReference type="EMBL" id="CP090173">
    <property type="protein sequence ID" value="UJO24007.1"/>
    <property type="molecule type" value="Genomic_DNA"/>
</dbReference>
<evidence type="ECO:0000256" key="1">
    <source>
        <dbReference type="ARBA" id="ARBA00004410"/>
    </source>
</evidence>
<keyword evidence="12" id="KW-0325">Glycoprotein</keyword>
<dbReference type="InterPro" id="IPR018188">
    <property type="entry name" value="RNase_T2_His_AS_1"/>
</dbReference>
<feature type="domain" description="RNase T2-like C-terminal" evidence="19">
    <location>
        <begin position="323"/>
        <end position="437"/>
    </location>
</feature>
<reference evidence="20" key="2">
    <citation type="journal article" date="2022" name="Microb. Genom.">
        <title>A chromosome-scale genome assembly of the tomato pathogen Cladosporium fulvum reveals a compartmentalized genome architecture and the presence of a dispensable chromosome.</title>
        <authorList>
            <person name="Zaccaron A.Z."/>
            <person name="Chen L.H."/>
            <person name="Samaras A."/>
            <person name="Stergiopoulos I."/>
        </authorList>
    </citation>
    <scope>NUCLEOTIDE SEQUENCE</scope>
    <source>
        <strain evidence="20">Race5_Kim</strain>
    </source>
</reference>
<comment type="similarity">
    <text evidence="3 17">Belongs to the RNase T2 family.</text>
</comment>
<evidence type="ECO:0000256" key="7">
    <source>
        <dbReference type="ARBA" id="ARBA00022722"/>
    </source>
</evidence>
<dbReference type="InterPro" id="IPR033697">
    <property type="entry name" value="Ribonuclease_T2_eukaryotic"/>
</dbReference>
<keyword evidence="8" id="KW-0732">Signal</keyword>
<dbReference type="GeneID" id="71992509"/>
<dbReference type="FunFam" id="3.90.730.10:FF:000004">
    <property type="entry name" value="Ribonuclease T2-like"/>
    <property type="match status" value="1"/>
</dbReference>
<evidence type="ECO:0000256" key="15">
    <source>
        <dbReference type="ARBA" id="ARBA00071169"/>
    </source>
</evidence>
<organism evidence="20 21">
    <name type="scientific">Passalora fulva</name>
    <name type="common">Tomato leaf mold</name>
    <name type="synonym">Cladosporium fulvum</name>
    <dbReference type="NCBI Taxonomy" id="5499"/>
    <lineage>
        <taxon>Eukaryota</taxon>
        <taxon>Fungi</taxon>
        <taxon>Dikarya</taxon>
        <taxon>Ascomycota</taxon>
        <taxon>Pezizomycotina</taxon>
        <taxon>Dothideomycetes</taxon>
        <taxon>Dothideomycetidae</taxon>
        <taxon>Mycosphaerellales</taxon>
        <taxon>Mycosphaerellaceae</taxon>
        <taxon>Fulvia</taxon>
    </lineage>
</organism>
<sequence length="439" mass="46744">MAWVERLQNASSSRLEGFLPSKPDFIHKMPSPRTISGFALSAIGTAQQVLGSLSSPVSRRADLGDSKTCSGGQLSCQNTTAQQDLCCFNSPGGALLQTQFWDTNPQTGPVDSWTIHGLWPDNCDGTYEANCDDNRAYTNITAILNSYGKQDLVSYMNTYWPDYKSQNEQFWEHEWSKHGTCVSTLDPDCYTSYQPTEEVPDFFQRTVDLFKTLPSYTWLADAGISPSSSHTYTLAQIENALAKQHGGFKPYVGCASGALDELWYFYNVRGSVQKGTFEPSQSLTRSNCPSSGIKYLPKSSGGGSPTSTMTAPGSSPTSSPGGTFSGSGYLNVVSGGSQNGCIISAGTWYTSGTCATITATASGDGFTLKSSKGNCGVVSGEFTCGSGVTSTVFTGEGNTLEYSGSTAFSTDSTPSGSTQAKVYPGSSKATKFTIAWQSR</sequence>
<keyword evidence="13" id="KW-0456">Lyase</keyword>
<dbReference type="KEGG" id="ffu:CLAFUR5_12631"/>
<dbReference type="PROSITE" id="PS00531">
    <property type="entry name" value="RNASE_T2_2"/>
    <property type="match status" value="1"/>
</dbReference>
<dbReference type="RefSeq" id="XP_047768373.1">
    <property type="nucleotide sequence ID" value="XM_047911779.1"/>
</dbReference>
<evidence type="ECO:0000256" key="12">
    <source>
        <dbReference type="ARBA" id="ARBA00023180"/>
    </source>
</evidence>
<keyword evidence="9" id="KW-0255">Endonuclease</keyword>
<dbReference type="GO" id="GO:0005576">
    <property type="term" value="C:extracellular region"/>
    <property type="evidence" value="ECO:0007669"/>
    <property type="project" value="TreeGrafter"/>
</dbReference>
<evidence type="ECO:0000313" key="20">
    <source>
        <dbReference type="EMBL" id="UJO24007.1"/>
    </source>
</evidence>
<evidence type="ECO:0000256" key="11">
    <source>
        <dbReference type="ARBA" id="ARBA00023157"/>
    </source>
</evidence>
<dbReference type="SUPFAM" id="SSF55895">
    <property type="entry name" value="Ribonuclease Rh-like"/>
    <property type="match status" value="1"/>
</dbReference>
<feature type="active site" evidence="16">
    <location>
        <position position="178"/>
    </location>
</feature>
<evidence type="ECO:0000256" key="17">
    <source>
        <dbReference type="RuleBase" id="RU004328"/>
    </source>
</evidence>
<dbReference type="GO" id="GO:0003723">
    <property type="term" value="F:RNA binding"/>
    <property type="evidence" value="ECO:0007669"/>
    <property type="project" value="InterPro"/>
</dbReference>
<evidence type="ECO:0000256" key="14">
    <source>
        <dbReference type="ARBA" id="ARBA00025494"/>
    </source>
</evidence>
<dbReference type="EC" id="4.6.1.19" evidence="4"/>
<dbReference type="CDD" id="cd01061">
    <property type="entry name" value="RNase_T2_euk"/>
    <property type="match status" value="1"/>
</dbReference>
<accession>A0A9Q8PKC4</accession>
<dbReference type="GO" id="GO:0033897">
    <property type="term" value="F:ribonuclease T2 activity"/>
    <property type="evidence" value="ECO:0007669"/>
    <property type="project" value="UniProtKB-EC"/>
</dbReference>
<comment type="subcellular location">
    <subcellularLocation>
        <location evidence="2">Cytoplasm</location>
    </subcellularLocation>
    <subcellularLocation>
        <location evidence="1">Vacuole lumen</location>
    </subcellularLocation>
</comment>
<reference evidence="20" key="1">
    <citation type="submission" date="2021-12" db="EMBL/GenBank/DDBJ databases">
        <authorList>
            <person name="Zaccaron A."/>
            <person name="Stergiopoulos I."/>
        </authorList>
    </citation>
    <scope>NUCLEOTIDE SEQUENCE</scope>
    <source>
        <strain evidence="20">Race5_Kim</strain>
    </source>
</reference>
<keyword evidence="21" id="KW-1185">Reference proteome</keyword>
<evidence type="ECO:0000256" key="18">
    <source>
        <dbReference type="SAM" id="MobiDB-lite"/>
    </source>
</evidence>
<evidence type="ECO:0000256" key="8">
    <source>
        <dbReference type="ARBA" id="ARBA00022729"/>
    </source>
</evidence>